<feature type="region of interest" description="Disordered" evidence="1">
    <location>
        <begin position="195"/>
        <end position="222"/>
    </location>
</feature>
<organism evidence="3 4">
    <name type="scientific">Knufia fluminis</name>
    <dbReference type="NCBI Taxonomy" id="191047"/>
    <lineage>
        <taxon>Eukaryota</taxon>
        <taxon>Fungi</taxon>
        <taxon>Dikarya</taxon>
        <taxon>Ascomycota</taxon>
        <taxon>Pezizomycotina</taxon>
        <taxon>Eurotiomycetes</taxon>
        <taxon>Chaetothyriomycetidae</taxon>
        <taxon>Chaetothyriales</taxon>
        <taxon>Trichomeriaceae</taxon>
        <taxon>Knufia</taxon>
    </lineage>
</organism>
<dbReference type="PROSITE" id="PS50181">
    <property type="entry name" value="FBOX"/>
    <property type="match status" value="1"/>
</dbReference>
<protein>
    <recommendedName>
        <fullName evidence="2">F-box domain-containing protein</fullName>
    </recommendedName>
</protein>
<dbReference type="InterPro" id="IPR001810">
    <property type="entry name" value="F-box_dom"/>
</dbReference>
<feature type="region of interest" description="Disordered" evidence="1">
    <location>
        <begin position="75"/>
        <end position="130"/>
    </location>
</feature>
<feature type="compositionally biased region" description="Acidic residues" evidence="1">
    <location>
        <begin position="78"/>
        <end position="87"/>
    </location>
</feature>
<keyword evidence="4" id="KW-1185">Reference proteome</keyword>
<evidence type="ECO:0000313" key="4">
    <source>
        <dbReference type="Proteomes" id="UP001316803"/>
    </source>
</evidence>
<feature type="domain" description="F-box" evidence="2">
    <location>
        <begin position="454"/>
        <end position="503"/>
    </location>
</feature>
<name>A0AAN8EC02_9EURO</name>
<dbReference type="EMBL" id="JAKLMC020000018">
    <property type="protein sequence ID" value="KAK5951929.1"/>
    <property type="molecule type" value="Genomic_DNA"/>
</dbReference>
<comment type="caution">
    <text evidence="3">The sequence shown here is derived from an EMBL/GenBank/DDBJ whole genome shotgun (WGS) entry which is preliminary data.</text>
</comment>
<evidence type="ECO:0000256" key="1">
    <source>
        <dbReference type="SAM" id="MobiDB-lite"/>
    </source>
</evidence>
<gene>
    <name evidence="3" type="ORF">OHC33_007222</name>
</gene>
<proteinExistence type="predicted"/>
<dbReference type="Proteomes" id="UP001316803">
    <property type="component" value="Unassembled WGS sequence"/>
</dbReference>
<dbReference type="AlphaFoldDB" id="A0AAN8EC02"/>
<evidence type="ECO:0000313" key="3">
    <source>
        <dbReference type="EMBL" id="KAK5951929.1"/>
    </source>
</evidence>
<sequence length="653" mass="74257">MGYSEILCHICGVSFNIGRLRAPGEPRTSAWNSSGYRDGQSFIDGGRNSWIGECERQAGCMLVYRGDQLSHKRLAGKEDDDDDDAKDEDYVVGTSNDETDVRNDEAMEYEYETPPESRSGADTSEDSDEMSIDDAEADIQYREFVDGLRKPYAMLSGKFSDLDHDEVKKIRTFQAQHMKPEDEVTLPLFRPLSGRDEDAASLHGSDASFENDEPEGPNRSRDKLDHWWTGKLSSWGHPLNGDKVCDDYIWEHVAGPDCFNYKGYNGNHISVEEMQGCNTSQALIPKAYIEDGWQPEDGDEPWEQDCSFFLSGLNDQMPSRDISSPDYFPARNGCTGIDAENVRWNVGENADGSQYGMPFHPTCLEVYKRACLKRYGSLAIEALASWWLFTTSWEKFNSGWPADVMRGQDQVWHHGPGDEYLAANPCIIPRLEPILESARGQKVGDARPPRVSRSSSFESLPAEIHRQIFDYLSMVEVAQICLAVGGVRALAQDVLRDRLLSVYPHLWELWCDKPYSRWVGTTAGELGSADEAFYREEKEIEHVVEVLDEEDRQEERECCERYWSDNFEERHKRIWGDLCLEKSVTSLKDGNSDFARFVVGLTEADEKGGIKGLKNRERIWKQCQRILDRIEDLRRQGKIRENGTAVLEASQIS</sequence>
<accession>A0AAN8EC02</accession>
<reference evidence="3 4" key="1">
    <citation type="submission" date="2022-12" db="EMBL/GenBank/DDBJ databases">
        <title>Genomic features and morphological characterization of a novel Knufia sp. strain isolated from spacecraft assembly facility.</title>
        <authorList>
            <person name="Teixeira M."/>
            <person name="Chander A.M."/>
            <person name="Stajich J.E."/>
            <person name="Venkateswaran K."/>
        </authorList>
    </citation>
    <scope>NUCLEOTIDE SEQUENCE [LARGE SCALE GENOMIC DNA]</scope>
    <source>
        <strain evidence="3 4">FJI-L2-BK-P2</strain>
    </source>
</reference>
<evidence type="ECO:0000259" key="2">
    <source>
        <dbReference type="PROSITE" id="PS50181"/>
    </source>
</evidence>